<organism evidence="2 3">
    <name type="scientific">Methylophaga thiooxydans</name>
    <dbReference type="NCBI Taxonomy" id="392484"/>
    <lineage>
        <taxon>Bacteria</taxon>
        <taxon>Pseudomonadati</taxon>
        <taxon>Pseudomonadota</taxon>
        <taxon>Gammaproteobacteria</taxon>
        <taxon>Thiotrichales</taxon>
        <taxon>Piscirickettsiaceae</taxon>
        <taxon>Methylophaga</taxon>
    </lineage>
</organism>
<dbReference type="PROSITE" id="PS51257">
    <property type="entry name" value="PROKAR_LIPOPROTEIN"/>
    <property type="match status" value="1"/>
</dbReference>
<evidence type="ECO:0000313" key="3">
    <source>
        <dbReference type="Proteomes" id="UP000029999"/>
    </source>
</evidence>
<evidence type="ECO:0000313" key="2">
    <source>
        <dbReference type="EMBL" id="KGM07484.1"/>
    </source>
</evidence>
<sequence length="210" mass="23638">MKKAFSILSLILPLFLTACGSDEFKGRYTDQEGLKSYEFLPDGELRIVSDKNETFGRYEYESNDKKITLMSEQNTPSGTVTVNADGSLQLDATTLTRSVDTAMLANSTWIGNEGQYTFTLTFTPTEKGLETYSELVTYYDDDMTYVYQTDDSITKLSGNQLFLDNTVYSVSDVSDTSLKLSIGNQSMVIHKHPKDTRIEFRDGYSNVDDE</sequence>
<name>A0A0A0BK51_9GAMM</name>
<gene>
    <name evidence="2" type="ORF">LP43_1095</name>
</gene>
<comment type="caution">
    <text evidence="2">The sequence shown here is derived from an EMBL/GenBank/DDBJ whole genome shotgun (WGS) entry which is preliminary data.</text>
</comment>
<keyword evidence="1" id="KW-0732">Signal</keyword>
<feature type="signal peptide" evidence="1">
    <location>
        <begin position="1"/>
        <end position="18"/>
    </location>
</feature>
<dbReference type="RefSeq" id="WP_036312802.1">
    <property type="nucleotide sequence ID" value="NZ_JADFAB010000007.1"/>
</dbReference>
<reference evidence="2 3" key="1">
    <citation type="submission" date="2014-09" db="EMBL/GenBank/DDBJ databases">
        <authorList>
            <person name="Grob C."/>
            <person name="Taubert M."/>
            <person name="Howat A.M."/>
            <person name="Burns O.J."/>
            <person name="Dixon J.L."/>
            <person name="Chen Y."/>
            <person name="Murrell J.C."/>
        </authorList>
    </citation>
    <scope>NUCLEOTIDE SEQUENCE [LARGE SCALE GENOMIC DNA]</scope>
    <source>
        <strain evidence="2">L4</strain>
    </source>
</reference>
<evidence type="ECO:0000256" key="1">
    <source>
        <dbReference type="SAM" id="SignalP"/>
    </source>
</evidence>
<dbReference type="AlphaFoldDB" id="A0A0A0BK51"/>
<feature type="chain" id="PRO_5001967316" description="Lipoprotein" evidence="1">
    <location>
        <begin position="19"/>
        <end position="210"/>
    </location>
</feature>
<dbReference type="EMBL" id="JRQD01000002">
    <property type="protein sequence ID" value="KGM07484.1"/>
    <property type="molecule type" value="Genomic_DNA"/>
</dbReference>
<evidence type="ECO:0008006" key="4">
    <source>
        <dbReference type="Google" id="ProtNLM"/>
    </source>
</evidence>
<protein>
    <recommendedName>
        <fullName evidence="4">Lipoprotein</fullName>
    </recommendedName>
</protein>
<accession>A0A0A0BK51</accession>
<dbReference type="Proteomes" id="UP000029999">
    <property type="component" value="Unassembled WGS sequence"/>
</dbReference>
<proteinExistence type="predicted"/>